<dbReference type="AlphaFoldDB" id="G2YPN6"/>
<sequence length="50" mass="5885">MIYANTRAGKQGISTTRPNSPFSVREAIKFLDPEQRRRVHSRSRKAQRER</sequence>
<reference evidence="3" key="1">
    <citation type="journal article" date="2011" name="PLoS Genet.">
        <title>Genomic analysis of the necrotrophic fungal pathogens Sclerotinia sclerotiorum and Botrytis cinerea.</title>
        <authorList>
            <person name="Amselem J."/>
            <person name="Cuomo C.A."/>
            <person name="van Kan J.A."/>
            <person name="Viaud M."/>
            <person name="Benito E.P."/>
            <person name="Couloux A."/>
            <person name="Coutinho P.M."/>
            <person name="de Vries R.P."/>
            <person name="Dyer P.S."/>
            <person name="Fillinger S."/>
            <person name="Fournier E."/>
            <person name="Gout L."/>
            <person name="Hahn M."/>
            <person name="Kohn L."/>
            <person name="Lapalu N."/>
            <person name="Plummer K.M."/>
            <person name="Pradier J.M."/>
            <person name="Quevillon E."/>
            <person name="Sharon A."/>
            <person name="Simon A."/>
            <person name="ten Have A."/>
            <person name="Tudzynski B."/>
            <person name="Tudzynski P."/>
            <person name="Wincker P."/>
            <person name="Andrew M."/>
            <person name="Anthouard V."/>
            <person name="Beever R.E."/>
            <person name="Beffa R."/>
            <person name="Benoit I."/>
            <person name="Bouzid O."/>
            <person name="Brault B."/>
            <person name="Chen Z."/>
            <person name="Choquer M."/>
            <person name="Collemare J."/>
            <person name="Cotton P."/>
            <person name="Danchin E.G."/>
            <person name="Da Silva C."/>
            <person name="Gautier A."/>
            <person name="Giraud C."/>
            <person name="Giraud T."/>
            <person name="Gonzalez C."/>
            <person name="Grossetete S."/>
            <person name="Guldener U."/>
            <person name="Henrissat B."/>
            <person name="Howlett B.J."/>
            <person name="Kodira C."/>
            <person name="Kretschmer M."/>
            <person name="Lappartient A."/>
            <person name="Leroch M."/>
            <person name="Levis C."/>
            <person name="Mauceli E."/>
            <person name="Neuveglise C."/>
            <person name="Oeser B."/>
            <person name="Pearson M."/>
            <person name="Poulain J."/>
            <person name="Poussereau N."/>
            <person name="Quesneville H."/>
            <person name="Rascle C."/>
            <person name="Schumacher J."/>
            <person name="Segurens B."/>
            <person name="Sexton A."/>
            <person name="Silva E."/>
            <person name="Sirven C."/>
            <person name="Soanes D.M."/>
            <person name="Talbot N.J."/>
            <person name="Templeton M."/>
            <person name="Yandava C."/>
            <person name="Yarden O."/>
            <person name="Zeng Q."/>
            <person name="Rollins J.A."/>
            <person name="Lebrun M.H."/>
            <person name="Dickman M."/>
        </authorList>
    </citation>
    <scope>NUCLEOTIDE SEQUENCE [LARGE SCALE GENOMIC DNA]</scope>
    <source>
        <strain evidence="3">T4</strain>
    </source>
</reference>
<accession>G2YPN6</accession>
<evidence type="ECO:0000256" key="1">
    <source>
        <dbReference type="SAM" id="MobiDB-lite"/>
    </source>
</evidence>
<name>G2YPN6_BOTF4</name>
<protein>
    <submittedName>
        <fullName evidence="2">Uncharacterized protein</fullName>
    </submittedName>
</protein>
<evidence type="ECO:0000313" key="2">
    <source>
        <dbReference type="EMBL" id="CCD53584.1"/>
    </source>
</evidence>
<feature type="compositionally biased region" description="Polar residues" evidence="1">
    <location>
        <begin position="12"/>
        <end position="22"/>
    </location>
</feature>
<dbReference type="EMBL" id="FQ790347">
    <property type="protein sequence ID" value="CCD53584.1"/>
    <property type="molecule type" value="Genomic_DNA"/>
</dbReference>
<dbReference type="Proteomes" id="UP000008177">
    <property type="component" value="Unplaced contigs"/>
</dbReference>
<gene>
    <name evidence="2" type="ORF">BofuT4_uP136290.1</name>
</gene>
<dbReference type="HOGENOM" id="CLU_3124854_0_0_1"/>
<evidence type="ECO:0000313" key="3">
    <source>
        <dbReference type="Proteomes" id="UP000008177"/>
    </source>
</evidence>
<dbReference type="InParanoid" id="G2YPN6"/>
<proteinExistence type="predicted"/>
<organism evidence="2 3">
    <name type="scientific">Botryotinia fuckeliana (strain T4)</name>
    <name type="common">Noble rot fungus</name>
    <name type="synonym">Botrytis cinerea</name>
    <dbReference type="NCBI Taxonomy" id="999810"/>
    <lineage>
        <taxon>Eukaryota</taxon>
        <taxon>Fungi</taxon>
        <taxon>Dikarya</taxon>
        <taxon>Ascomycota</taxon>
        <taxon>Pezizomycotina</taxon>
        <taxon>Leotiomycetes</taxon>
        <taxon>Helotiales</taxon>
        <taxon>Sclerotiniaceae</taxon>
        <taxon>Botrytis</taxon>
    </lineage>
</organism>
<feature type="region of interest" description="Disordered" evidence="1">
    <location>
        <begin position="1"/>
        <end position="24"/>
    </location>
</feature>